<feature type="domain" description="Reverse transcriptase Ty1/copia-type" evidence="1">
    <location>
        <begin position="11"/>
        <end position="85"/>
    </location>
</feature>
<dbReference type="EMBL" id="AP019302">
    <property type="protein sequence ID" value="BBH04513.1"/>
    <property type="molecule type" value="Genomic_DNA"/>
</dbReference>
<reference evidence="2" key="1">
    <citation type="journal article" date="2019" name="Science">
        <title>Mutation of a bHLH transcription factor allowed almond domestication.</title>
        <authorList>
            <person name="Sanchez-Perez R."/>
            <person name="Pavan S."/>
            <person name="Mazzeo R."/>
            <person name="Moldovan C."/>
            <person name="Aiese Cigliano R."/>
            <person name="Del Cueto J."/>
            <person name="Ricciardi F."/>
            <person name="Lotti C."/>
            <person name="Ricciardi L."/>
            <person name="Dicenta F."/>
            <person name="Lopez-Marques R.L."/>
            <person name="Lindberg Moller B."/>
        </authorList>
    </citation>
    <scope>NUCLEOTIDE SEQUENCE</scope>
</reference>
<proteinExistence type="predicted"/>
<evidence type="ECO:0000313" key="2">
    <source>
        <dbReference type="EMBL" id="BBH04513.1"/>
    </source>
</evidence>
<dbReference type="InterPro" id="IPR013103">
    <property type="entry name" value="RVT_2"/>
</dbReference>
<accession>A0A4Y1RLI4</accession>
<name>A0A4Y1RLI4_PRUDU</name>
<dbReference type="AlphaFoldDB" id="A0A4Y1RLI4"/>
<evidence type="ECO:0000259" key="1">
    <source>
        <dbReference type="Pfam" id="PF07727"/>
    </source>
</evidence>
<dbReference type="Pfam" id="PF07727">
    <property type="entry name" value="RVT_2"/>
    <property type="match status" value="1"/>
</dbReference>
<protein>
    <submittedName>
        <fullName evidence="2">Transposable element protein</fullName>
    </submittedName>
</protein>
<organism evidence="2">
    <name type="scientific">Prunus dulcis</name>
    <name type="common">Almond</name>
    <name type="synonym">Amygdalus dulcis</name>
    <dbReference type="NCBI Taxonomy" id="3755"/>
    <lineage>
        <taxon>Eukaryota</taxon>
        <taxon>Viridiplantae</taxon>
        <taxon>Streptophyta</taxon>
        <taxon>Embryophyta</taxon>
        <taxon>Tracheophyta</taxon>
        <taxon>Spermatophyta</taxon>
        <taxon>Magnoliopsida</taxon>
        <taxon>eudicotyledons</taxon>
        <taxon>Gunneridae</taxon>
        <taxon>Pentapetalae</taxon>
        <taxon>rosids</taxon>
        <taxon>fabids</taxon>
        <taxon>Rosales</taxon>
        <taxon>Rosaceae</taxon>
        <taxon>Amygdaloideae</taxon>
        <taxon>Amygdaleae</taxon>
        <taxon>Prunus</taxon>
    </lineage>
</organism>
<sequence length="86" mass="9802">MDVEIDAIQRNNTWELTDLPVGGKTTEVKWIFKTKIKENGEIDKYKAKLVAKRYSQKHGIDYTEVFAPVARHDIIQLATALAAKND</sequence>
<gene>
    <name evidence="2" type="ORF">Prudu_015672</name>
</gene>